<dbReference type="Gene3D" id="1.25.40.10">
    <property type="entry name" value="Tetratricopeptide repeat domain"/>
    <property type="match status" value="1"/>
</dbReference>
<evidence type="ECO:0000256" key="8">
    <source>
        <dbReference type="SAM" id="SignalP"/>
    </source>
</evidence>
<gene>
    <name evidence="6" type="primary">bamD</name>
    <name evidence="10" type="ORF">ABW99_03750</name>
</gene>
<dbReference type="PROSITE" id="PS50005">
    <property type="entry name" value="TPR"/>
    <property type="match status" value="1"/>
</dbReference>
<dbReference type="RefSeq" id="WP_047213067.1">
    <property type="nucleotide sequence ID" value="NZ_CP011568.3"/>
</dbReference>
<dbReference type="KEGG" id="ptx:ABW99_03750"/>
<evidence type="ECO:0000256" key="1">
    <source>
        <dbReference type="ARBA" id="ARBA00022729"/>
    </source>
</evidence>
<dbReference type="GO" id="GO:0043165">
    <property type="term" value="P:Gram-negative-bacterium-type cell outer membrane assembly"/>
    <property type="evidence" value="ECO:0007669"/>
    <property type="project" value="UniProtKB-UniRule"/>
</dbReference>
<comment type="subunit">
    <text evidence="6">Part of the Bam complex.</text>
</comment>
<keyword evidence="11" id="KW-1185">Reference proteome</keyword>
<dbReference type="CDD" id="cd15830">
    <property type="entry name" value="BamD"/>
    <property type="match status" value="1"/>
</dbReference>
<dbReference type="NCBIfam" id="TIGR03302">
    <property type="entry name" value="OM_YfiO"/>
    <property type="match status" value="1"/>
</dbReference>
<dbReference type="EMBL" id="CP011568">
    <property type="protein sequence ID" value="AKJ67475.1"/>
    <property type="molecule type" value="Genomic_DNA"/>
</dbReference>
<accession>A0A0G3EKK8</accession>
<dbReference type="InterPro" id="IPR019734">
    <property type="entry name" value="TPR_rpt"/>
</dbReference>
<evidence type="ECO:0000256" key="6">
    <source>
        <dbReference type="HAMAP-Rule" id="MF_00922"/>
    </source>
</evidence>
<dbReference type="PATRIC" id="fig|445709.3.peg.800"/>
<feature type="domain" description="Outer membrane lipoprotein BamD-like" evidence="9">
    <location>
        <begin position="37"/>
        <end position="240"/>
    </location>
</feature>
<dbReference type="OrthoDB" id="9779191at2"/>
<dbReference type="SUPFAM" id="SSF48452">
    <property type="entry name" value="TPR-like"/>
    <property type="match status" value="1"/>
</dbReference>
<evidence type="ECO:0000313" key="10">
    <source>
        <dbReference type="EMBL" id="AKJ67475.1"/>
    </source>
</evidence>
<reference evidence="11" key="1">
    <citation type="submission" date="2015-06" db="EMBL/GenBank/DDBJ databases">
        <authorList>
            <person name="Lim Y.L."/>
            <person name="Ee R."/>
            <person name="Yong D."/>
            <person name="How K.Y."/>
            <person name="Yin W.F."/>
            <person name="Chan K.G."/>
        </authorList>
    </citation>
    <scope>NUCLEOTIDE SEQUENCE [LARGE SCALE GENOMIC DNA]</scope>
    <source>
        <strain evidence="11">DSM 25325</strain>
    </source>
</reference>
<dbReference type="GO" id="GO:0051205">
    <property type="term" value="P:protein insertion into membrane"/>
    <property type="evidence" value="ECO:0007669"/>
    <property type="project" value="UniProtKB-UniRule"/>
</dbReference>
<dbReference type="PANTHER" id="PTHR37423">
    <property type="entry name" value="SOLUBLE LYTIC MUREIN TRANSGLYCOSYLASE-RELATED"/>
    <property type="match status" value="1"/>
</dbReference>
<evidence type="ECO:0000256" key="5">
    <source>
        <dbReference type="ARBA" id="ARBA00023288"/>
    </source>
</evidence>
<protein>
    <recommendedName>
        <fullName evidence="6">Outer membrane protein assembly factor BamD</fullName>
    </recommendedName>
</protein>
<comment type="subcellular location">
    <subcellularLocation>
        <location evidence="6">Cell outer membrane</location>
        <topology evidence="6">Lipid-anchor</topology>
    </subcellularLocation>
</comment>
<comment type="function">
    <text evidence="6">Part of the outer membrane protein assembly complex, which is involved in assembly and insertion of beta-barrel proteins into the outer membrane.</text>
</comment>
<feature type="signal peptide" evidence="8">
    <location>
        <begin position="1"/>
        <end position="21"/>
    </location>
</feature>
<evidence type="ECO:0000313" key="11">
    <source>
        <dbReference type="Proteomes" id="UP000036700"/>
    </source>
</evidence>
<keyword evidence="2 6" id="KW-0472">Membrane</keyword>
<evidence type="ECO:0000256" key="3">
    <source>
        <dbReference type="ARBA" id="ARBA00023139"/>
    </source>
</evidence>
<evidence type="ECO:0000256" key="7">
    <source>
        <dbReference type="PROSITE-ProRule" id="PRU00339"/>
    </source>
</evidence>
<dbReference type="HAMAP" id="MF_00922">
    <property type="entry name" value="OM_assembly_BamD"/>
    <property type="match status" value="1"/>
</dbReference>
<evidence type="ECO:0000259" key="9">
    <source>
        <dbReference type="Pfam" id="PF13525"/>
    </source>
</evidence>
<dbReference type="InterPro" id="IPR039565">
    <property type="entry name" value="BamD-like"/>
</dbReference>
<dbReference type="AlphaFoldDB" id="A0A0G3EKK8"/>
<evidence type="ECO:0000256" key="4">
    <source>
        <dbReference type="ARBA" id="ARBA00023237"/>
    </source>
</evidence>
<keyword evidence="3 6" id="KW-0564">Palmitate</keyword>
<feature type="repeat" description="TPR" evidence="7">
    <location>
        <begin position="75"/>
        <end position="108"/>
    </location>
</feature>
<dbReference type="PANTHER" id="PTHR37423:SF1">
    <property type="entry name" value="OUTER MEMBRANE PROTEIN ASSEMBLY FACTOR BAMD"/>
    <property type="match status" value="1"/>
</dbReference>
<dbReference type="GO" id="GO:1990063">
    <property type="term" value="C:Bam protein complex"/>
    <property type="evidence" value="ECO:0007669"/>
    <property type="project" value="TreeGrafter"/>
</dbReference>
<dbReference type="Proteomes" id="UP000036700">
    <property type="component" value="Chromosome"/>
</dbReference>
<keyword evidence="7" id="KW-0802">TPR repeat</keyword>
<dbReference type="PROSITE" id="PS51257">
    <property type="entry name" value="PROKAR_LIPOPROTEIN"/>
    <property type="match status" value="1"/>
</dbReference>
<dbReference type="Pfam" id="PF13525">
    <property type="entry name" value="YfiO"/>
    <property type="match status" value="1"/>
</dbReference>
<feature type="chain" id="PRO_5008988135" description="Outer membrane protein assembly factor BamD" evidence="8">
    <location>
        <begin position="22"/>
        <end position="275"/>
    </location>
</feature>
<keyword evidence="1 6" id="KW-0732">Signal</keyword>
<keyword evidence="4 6" id="KW-0998">Cell outer membrane</keyword>
<evidence type="ECO:0000256" key="2">
    <source>
        <dbReference type="ARBA" id="ARBA00023136"/>
    </source>
</evidence>
<dbReference type="STRING" id="445709.ABW99_03750"/>
<dbReference type="InterPro" id="IPR017689">
    <property type="entry name" value="BamD"/>
</dbReference>
<comment type="similarity">
    <text evidence="6">Belongs to the BamD family.</text>
</comment>
<proteinExistence type="inferred from homology"/>
<keyword evidence="5 6" id="KW-0449">Lipoprotein</keyword>
<name>A0A0G3EKK8_9BURK</name>
<dbReference type="InterPro" id="IPR011990">
    <property type="entry name" value="TPR-like_helical_dom_sf"/>
</dbReference>
<organism evidence="10 11">
    <name type="scientific">Pandoraea thiooxydans</name>
    <dbReference type="NCBI Taxonomy" id="445709"/>
    <lineage>
        <taxon>Bacteria</taxon>
        <taxon>Pseudomonadati</taxon>
        <taxon>Pseudomonadota</taxon>
        <taxon>Betaproteobacteria</taxon>
        <taxon>Burkholderiales</taxon>
        <taxon>Burkholderiaceae</taxon>
        <taxon>Pandoraea</taxon>
    </lineage>
</organism>
<sequence length="275" mass="31349">MQALKFSKLTLLAVCLTSVLAACGVLPEKVDETQSWSTSKLYAEAQSSMADRDYSKAAKYNAMLVGRDPFGKFAEQAQINTAYAHYKDGDTDQAMADVDRFIRLHPSSPIIDYAYYLKGLITFDDNLGLFGRFSGQDLSERDPKALQQSYETFKYLVEHYPNSQYAKDAAERMRYALNAMAKHEVLVAQYYYDRGAYLAAANRAQDAIKKFNRAPAVEDALWIMVEAYKKLHLTKLSDDARRVLAATYPKSDYLTYGYKRSKRSHWWQFWGGTTS</sequence>